<dbReference type="Proteomes" id="UP000181962">
    <property type="component" value="Chromosome"/>
</dbReference>
<sequence>MPYIFSINDDVHHQAQRPQGRADNGERTVYTIVACLPIEADGRIRYRIKSKTENFERVVTEDELSQWLQQ</sequence>
<reference evidence="1 2" key="1">
    <citation type="submission" date="2016-11" db="EMBL/GenBank/DDBJ databases">
        <title>Complete Genome Sequence of Bradyrhizobium sp. strain J5, an isolated from soybean nodule in Hokkaido.</title>
        <authorList>
            <person name="Kanehara K."/>
        </authorList>
    </citation>
    <scope>NUCLEOTIDE SEQUENCE [LARGE SCALE GENOMIC DNA]</scope>
    <source>
        <strain evidence="1 2">J5</strain>
    </source>
</reference>
<gene>
    <name evidence="1" type="ORF">BKD09_39715</name>
</gene>
<accession>A0A1L3FMG6</accession>
<dbReference type="RefSeq" id="WP_063985301.1">
    <property type="nucleotide sequence ID" value="NZ_CP017637.1"/>
</dbReference>
<organism evidence="1 2">
    <name type="scientific">Bradyrhizobium japonicum</name>
    <dbReference type="NCBI Taxonomy" id="375"/>
    <lineage>
        <taxon>Bacteria</taxon>
        <taxon>Pseudomonadati</taxon>
        <taxon>Pseudomonadota</taxon>
        <taxon>Alphaproteobacteria</taxon>
        <taxon>Hyphomicrobiales</taxon>
        <taxon>Nitrobacteraceae</taxon>
        <taxon>Bradyrhizobium</taxon>
    </lineage>
</organism>
<evidence type="ECO:0000313" key="2">
    <source>
        <dbReference type="Proteomes" id="UP000181962"/>
    </source>
</evidence>
<name>A0A1L3FMG6_BRAJP</name>
<dbReference type="AlphaFoldDB" id="A0A1L3FMG6"/>
<dbReference type="OrthoDB" id="8140341at2"/>
<protein>
    <submittedName>
        <fullName evidence="1">Uncharacterized protein</fullName>
    </submittedName>
</protein>
<dbReference type="EMBL" id="CP017637">
    <property type="protein sequence ID" value="APG14499.1"/>
    <property type="molecule type" value="Genomic_DNA"/>
</dbReference>
<proteinExistence type="predicted"/>
<evidence type="ECO:0000313" key="1">
    <source>
        <dbReference type="EMBL" id="APG14499.1"/>
    </source>
</evidence>